<dbReference type="EMBL" id="JBBPBM010000015">
    <property type="protein sequence ID" value="KAK8559003.1"/>
    <property type="molecule type" value="Genomic_DNA"/>
</dbReference>
<organism evidence="1 2">
    <name type="scientific">Hibiscus sabdariffa</name>
    <name type="common">roselle</name>
    <dbReference type="NCBI Taxonomy" id="183260"/>
    <lineage>
        <taxon>Eukaryota</taxon>
        <taxon>Viridiplantae</taxon>
        <taxon>Streptophyta</taxon>
        <taxon>Embryophyta</taxon>
        <taxon>Tracheophyta</taxon>
        <taxon>Spermatophyta</taxon>
        <taxon>Magnoliopsida</taxon>
        <taxon>eudicotyledons</taxon>
        <taxon>Gunneridae</taxon>
        <taxon>Pentapetalae</taxon>
        <taxon>rosids</taxon>
        <taxon>malvids</taxon>
        <taxon>Malvales</taxon>
        <taxon>Malvaceae</taxon>
        <taxon>Malvoideae</taxon>
        <taxon>Hibiscus</taxon>
    </lineage>
</organism>
<accession>A0ABR2EG13</accession>
<sequence>MKMKLEHAFYIEPIGIAGGLALWWSSDVKVSILQYDKNFIDTTISMNGEAEWFGTFIYAPPYEEEKMSFWKNLAELRSDVNSEWCIMGDSNIVASPNDKYGGSPFDHNNVKWYYDFLEQTYLMEIQSQGGTYTWSNRRSNDDAICEKLDRVLTSLEWSFLFP</sequence>
<evidence type="ECO:0000313" key="2">
    <source>
        <dbReference type="Proteomes" id="UP001472677"/>
    </source>
</evidence>
<comment type="caution">
    <text evidence="1">The sequence shown here is derived from an EMBL/GenBank/DDBJ whole genome shotgun (WGS) entry which is preliminary data.</text>
</comment>
<keyword evidence="2" id="KW-1185">Reference proteome</keyword>
<dbReference type="Gene3D" id="3.60.10.10">
    <property type="entry name" value="Endonuclease/exonuclease/phosphatase"/>
    <property type="match status" value="1"/>
</dbReference>
<dbReference type="Proteomes" id="UP001472677">
    <property type="component" value="Unassembled WGS sequence"/>
</dbReference>
<evidence type="ECO:0000313" key="1">
    <source>
        <dbReference type="EMBL" id="KAK8559003.1"/>
    </source>
</evidence>
<reference evidence="1 2" key="1">
    <citation type="journal article" date="2024" name="G3 (Bethesda)">
        <title>Genome assembly of Hibiscus sabdariffa L. provides insights into metabolisms of medicinal natural products.</title>
        <authorList>
            <person name="Kim T."/>
        </authorList>
    </citation>
    <scope>NUCLEOTIDE SEQUENCE [LARGE SCALE GENOMIC DNA]</scope>
    <source>
        <strain evidence="1">TK-2024</strain>
        <tissue evidence="1">Old leaves</tissue>
    </source>
</reference>
<dbReference type="SUPFAM" id="SSF56219">
    <property type="entry name" value="DNase I-like"/>
    <property type="match status" value="1"/>
</dbReference>
<dbReference type="InterPro" id="IPR036691">
    <property type="entry name" value="Endo/exonu/phosph_ase_sf"/>
</dbReference>
<gene>
    <name evidence="1" type="ORF">V6N12_042292</name>
</gene>
<name>A0ABR2EG13_9ROSI</name>
<dbReference type="PANTHER" id="PTHR35218">
    <property type="entry name" value="RNASE H DOMAIN-CONTAINING PROTEIN"/>
    <property type="match status" value="1"/>
</dbReference>
<proteinExistence type="predicted"/>
<dbReference type="PANTHER" id="PTHR35218:SF9">
    <property type="entry name" value="ENDONUCLEASE_EXONUCLEASE_PHOSPHATASE DOMAIN-CONTAINING PROTEIN"/>
    <property type="match status" value="1"/>
</dbReference>
<protein>
    <recommendedName>
        <fullName evidence="3">Endonuclease/exonuclease/phosphatase domain-containing protein</fullName>
    </recommendedName>
</protein>
<evidence type="ECO:0008006" key="3">
    <source>
        <dbReference type="Google" id="ProtNLM"/>
    </source>
</evidence>